<evidence type="ECO:0000313" key="7">
    <source>
        <dbReference type="EMBL" id="NXB20550.1"/>
    </source>
</evidence>
<keyword evidence="2" id="KW-0812">Transmembrane</keyword>
<dbReference type="GO" id="GO:0050852">
    <property type="term" value="P:T cell receptor signaling pathway"/>
    <property type="evidence" value="ECO:0007669"/>
    <property type="project" value="TreeGrafter"/>
</dbReference>
<dbReference type="Pfam" id="PF22705">
    <property type="entry name" value="C2-set_3"/>
    <property type="match status" value="1"/>
</dbReference>
<dbReference type="FunFam" id="2.60.40.10:FF:000088">
    <property type="entry name" value="Butyrophilin subfamily 1 member A1"/>
    <property type="match status" value="1"/>
</dbReference>
<dbReference type="PANTHER" id="PTHR24100:SF130">
    <property type="entry name" value="BUTYROPHILIN-LIKE PROTEIN 9"/>
    <property type="match status" value="1"/>
</dbReference>
<dbReference type="PANTHER" id="PTHR24100">
    <property type="entry name" value="BUTYROPHILIN"/>
    <property type="match status" value="1"/>
</dbReference>
<feature type="non-terminal residue" evidence="7">
    <location>
        <position position="1"/>
    </location>
</feature>
<evidence type="ECO:0000256" key="1">
    <source>
        <dbReference type="ARBA" id="ARBA00004370"/>
    </source>
</evidence>
<evidence type="ECO:0000256" key="3">
    <source>
        <dbReference type="ARBA" id="ARBA00022989"/>
    </source>
</evidence>
<evidence type="ECO:0000313" key="8">
    <source>
        <dbReference type="Proteomes" id="UP000564948"/>
    </source>
</evidence>
<keyword evidence="8" id="KW-1185">Reference proteome</keyword>
<comment type="caution">
    <text evidence="7">The sequence shown here is derived from an EMBL/GenBank/DDBJ whole genome shotgun (WGS) entry which is preliminary data.</text>
</comment>
<keyword evidence="5" id="KW-0393">Immunoglobulin domain</keyword>
<dbReference type="InterPro" id="IPR036179">
    <property type="entry name" value="Ig-like_dom_sf"/>
</dbReference>
<feature type="domain" description="Ig-like" evidence="6">
    <location>
        <begin position="122"/>
        <end position="193"/>
    </location>
</feature>
<dbReference type="AlphaFoldDB" id="A0A7K8C1W9"/>
<reference evidence="7 8" key="1">
    <citation type="submission" date="2019-09" db="EMBL/GenBank/DDBJ databases">
        <title>Bird 10,000 Genomes (B10K) Project - Family phase.</title>
        <authorList>
            <person name="Zhang G."/>
        </authorList>
    </citation>
    <scope>NUCLEOTIDE SEQUENCE [LARGE SCALE GENOMIC DNA]</scope>
    <source>
        <strain evidence="7">B10K-DU-029-40</strain>
        <tissue evidence="7">Muscle</tissue>
    </source>
</reference>
<name>A0A7K8C1W9_9CORV</name>
<comment type="subcellular location">
    <subcellularLocation>
        <location evidence="1">Membrane</location>
    </subcellularLocation>
</comment>
<dbReference type="InterPro" id="IPR050504">
    <property type="entry name" value="IgSF_BTN/MOG"/>
</dbReference>
<accession>A0A7K8C1W9</accession>
<evidence type="ECO:0000256" key="2">
    <source>
        <dbReference type="ARBA" id="ARBA00022692"/>
    </source>
</evidence>
<keyword evidence="3" id="KW-1133">Transmembrane helix</keyword>
<evidence type="ECO:0000256" key="5">
    <source>
        <dbReference type="ARBA" id="ARBA00023319"/>
    </source>
</evidence>
<sequence>QHNIIPPNDPVIGIVGNGAVLPCQVQGKIIPEKLSVQWIFIGSSAEKAVATFDEKNPRNLFLEFEEYRGRTEFFPSEERPSLDKGKYTRVVFLENWYDEVVVDLDVAAQGAEPSVFPDGHSGNGIGLSCRSQGWFPAPSVVWLDSQGQTRPEEVTTRSTPDPSSGVFDVVSSMSLEPGSNREVSCRVVNEVLN</sequence>
<dbReference type="GO" id="GO:0001817">
    <property type="term" value="P:regulation of cytokine production"/>
    <property type="evidence" value="ECO:0007669"/>
    <property type="project" value="TreeGrafter"/>
</dbReference>
<dbReference type="InterPro" id="IPR007110">
    <property type="entry name" value="Ig-like_dom"/>
</dbReference>
<proteinExistence type="predicted"/>
<gene>
    <name evidence="7" type="primary">Btn2a1</name>
    <name evidence="7" type="ORF">RHALEU_R10377</name>
</gene>
<dbReference type="EMBL" id="VZTD01003448">
    <property type="protein sequence ID" value="NXB20550.1"/>
    <property type="molecule type" value="Genomic_DNA"/>
</dbReference>
<dbReference type="Gene3D" id="2.60.40.10">
    <property type="entry name" value="Immunoglobulins"/>
    <property type="match status" value="2"/>
</dbReference>
<evidence type="ECO:0000256" key="4">
    <source>
        <dbReference type="ARBA" id="ARBA00023136"/>
    </source>
</evidence>
<evidence type="ECO:0000259" key="6">
    <source>
        <dbReference type="PROSITE" id="PS50835"/>
    </source>
</evidence>
<dbReference type="GO" id="GO:0009897">
    <property type="term" value="C:external side of plasma membrane"/>
    <property type="evidence" value="ECO:0007669"/>
    <property type="project" value="TreeGrafter"/>
</dbReference>
<dbReference type="PROSITE" id="PS50835">
    <property type="entry name" value="IG_LIKE"/>
    <property type="match status" value="1"/>
</dbReference>
<keyword evidence="4" id="KW-0472">Membrane</keyword>
<dbReference type="GO" id="GO:0005102">
    <property type="term" value="F:signaling receptor binding"/>
    <property type="evidence" value="ECO:0007669"/>
    <property type="project" value="TreeGrafter"/>
</dbReference>
<organism evidence="7 8">
    <name type="scientific">Rhagologus leucostigma</name>
    <dbReference type="NCBI Taxonomy" id="156170"/>
    <lineage>
        <taxon>Eukaryota</taxon>
        <taxon>Metazoa</taxon>
        <taxon>Chordata</taxon>
        <taxon>Craniata</taxon>
        <taxon>Vertebrata</taxon>
        <taxon>Euteleostomi</taxon>
        <taxon>Archelosauria</taxon>
        <taxon>Archosauria</taxon>
        <taxon>Dinosauria</taxon>
        <taxon>Saurischia</taxon>
        <taxon>Theropoda</taxon>
        <taxon>Coelurosauria</taxon>
        <taxon>Aves</taxon>
        <taxon>Neognathae</taxon>
        <taxon>Neoaves</taxon>
        <taxon>Telluraves</taxon>
        <taxon>Australaves</taxon>
        <taxon>Passeriformes</taxon>
        <taxon>Corvoidea</taxon>
        <taxon>Pachycephalidae</taxon>
        <taxon>Rhagologus</taxon>
    </lineage>
</organism>
<dbReference type="InterPro" id="IPR053896">
    <property type="entry name" value="BTN3A2-like_Ig-C"/>
</dbReference>
<dbReference type="SUPFAM" id="SSF48726">
    <property type="entry name" value="Immunoglobulin"/>
    <property type="match status" value="2"/>
</dbReference>
<dbReference type="Proteomes" id="UP000564948">
    <property type="component" value="Unassembled WGS sequence"/>
</dbReference>
<protein>
    <submittedName>
        <fullName evidence="7">BT2A1 protein</fullName>
    </submittedName>
</protein>
<dbReference type="InterPro" id="IPR013783">
    <property type="entry name" value="Ig-like_fold"/>
</dbReference>
<feature type="non-terminal residue" evidence="7">
    <location>
        <position position="193"/>
    </location>
</feature>